<feature type="domain" description="N-acetyltransferase" evidence="2">
    <location>
        <begin position="15"/>
        <end position="217"/>
    </location>
</feature>
<feature type="region of interest" description="Disordered" evidence="1">
    <location>
        <begin position="146"/>
        <end position="165"/>
    </location>
</feature>
<proteinExistence type="predicted"/>
<evidence type="ECO:0000259" key="2">
    <source>
        <dbReference type="PROSITE" id="PS51186"/>
    </source>
</evidence>
<dbReference type="Gene3D" id="3.40.630.30">
    <property type="match status" value="1"/>
</dbReference>
<dbReference type="EMBL" id="WODA01000025">
    <property type="protein sequence ID" value="MUN08526.1"/>
    <property type="molecule type" value="Genomic_DNA"/>
</dbReference>
<keyword evidence="3" id="KW-0808">Transferase</keyword>
<dbReference type="OrthoDB" id="4119890at2"/>
<sequence length="366" mass="39333">MAAAVSGTAPDRGAGVLRPIRPHDRIGVPESADLEAYADFARRIQLETVGTDEFSYSAAELAVLGANPYLERRRFGIFDGGRLVAATAAWWERGGNDGGAPMITMVGVDPAHRRRGLGGRVLDAVEASARDAGRGSTILISEHRTDDGAGERLRPPQGGASLPADAPSVRFARSRGYELGQLLVASALPVGGLGARFRDLSRQVDRSDGYRIELWRDRTPEEHLDAFAAARSQMVAEAPSGAVDFPDEHWDAARIIDEEARAVQAGRRHLTVAAITPDGEVAGFTILTLAPGKRGAYQDDTLVLGPHRGHGLGMRMKLANLVALADAAPERTEVYTWNADENGPMLAINRELGFRPHSIQATWQRG</sequence>
<comment type="caution">
    <text evidence="3">The sequence shown here is derived from an EMBL/GenBank/DDBJ whole genome shotgun (WGS) entry which is preliminary data.</text>
</comment>
<dbReference type="CDD" id="cd04301">
    <property type="entry name" value="NAT_SF"/>
    <property type="match status" value="1"/>
</dbReference>
<dbReference type="InterPro" id="IPR000182">
    <property type="entry name" value="GNAT_dom"/>
</dbReference>
<evidence type="ECO:0000313" key="4">
    <source>
        <dbReference type="Proteomes" id="UP000480122"/>
    </source>
</evidence>
<name>A0A7C9HJB8_9MICO</name>
<evidence type="ECO:0000313" key="3">
    <source>
        <dbReference type="EMBL" id="MUN08526.1"/>
    </source>
</evidence>
<feature type="region of interest" description="Disordered" evidence="1">
    <location>
        <begin position="1"/>
        <end position="21"/>
    </location>
</feature>
<gene>
    <name evidence="3" type="ORF">GLX25_15560</name>
</gene>
<dbReference type="PROSITE" id="PS51186">
    <property type="entry name" value="GNAT"/>
    <property type="match status" value="1"/>
</dbReference>
<reference evidence="3 4" key="1">
    <citation type="submission" date="2019-11" db="EMBL/GenBank/DDBJ databases">
        <title>Agromyces kandeliae sp. nov., isolated from mangrove soil.</title>
        <authorList>
            <person name="Wang R."/>
        </authorList>
    </citation>
    <scope>NUCLEOTIDE SEQUENCE [LARGE SCALE GENOMIC DNA]</scope>
    <source>
        <strain evidence="3 4">JCM 11431</strain>
    </source>
</reference>
<dbReference type="AlphaFoldDB" id="A0A7C9HJB8"/>
<dbReference type="GO" id="GO:0016747">
    <property type="term" value="F:acyltransferase activity, transferring groups other than amino-acyl groups"/>
    <property type="evidence" value="ECO:0007669"/>
    <property type="project" value="InterPro"/>
</dbReference>
<dbReference type="InterPro" id="IPR016181">
    <property type="entry name" value="Acyl_CoA_acyltransferase"/>
</dbReference>
<dbReference type="Pfam" id="PF00583">
    <property type="entry name" value="Acetyltransf_1"/>
    <property type="match status" value="1"/>
</dbReference>
<keyword evidence="4" id="KW-1185">Reference proteome</keyword>
<dbReference type="SUPFAM" id="SSF55729">
    <property type="entry name" value="Acyl-CoA N-acyltransferases (Nat)"/>
    <property type="match status" value="1"/>
</dbReference>
<dbReference type="Proteomes" id="UP000480122">
    <property type="component" value="Unassembled WGS sequence"/>
</dbReference>
<accession>A0A7C9HJB8</accession>
<protein>
    <submittedName>
        <fullName evidence="3">GNAT family N-acetyltransferase</fullName>
    </submittedName>
</protein>
<organism evidence="3 4">
    <name type="scientific">Agromyces luteolus</name>
    <dbReference type="NCBI Taxonomy" id="88373"/>
    <lineage>
        <taxon>Bacteria</taxon>
        <taxon>Bacillati</taxon>
        <taxon>Actinomycetota</taxon>
        <taxon>Actinomycetes</taxon>
        <taxon>Micrococcales</taxon>
        <taxon>Microbacteriaceae</taxon>
        <taxon>Agromyces</taxon>
    </lineage>
</organism>
<evidence type="ECO:0000256" key="1">
    <source>
        <dbReference type="SAM" id="MobiDB-lite"/>
    </source>
</evidence>